<dbReference type="OrthoDB" id="1429929at2"/>
<feature type="signal peptide" evidence="1">
    <location>
        <begin position="1"/>
        <end position="23"/>
    </location>
</feature>
<dbReference type="AlphaFoldDB" id="A0A2S1R1G9"/>
<keyword evidence="1" id="KW-0732">Signal</keyword>
<proteinExistence type="predicted"/>
<evidence type="ECO:0000313" key="2">
    <source>
        <dbReference type="EMBL" id="AWH86520.1"/>
    </source>
</evidence>
<dbReference type="EMBL" id="CP029186">
    <property type="protein sequence ID" value="AWH86520.1"/>
    <property type="molecule type" value="Genomic_DNA"/>
</dbReference>
<reference evidence="2 3" key="1">
    <citation type="submission" date="2018-04" db="EMBL/GenBank/DDBJ databases">
        <title>Genome sequencing of Flavobacterium sp. HYN0059.</title>
        <authorList>
            <person name="Yi H."/>
            <person name="Baek C."/>
        </authorList>
    </citation>
    <scope>NUCLEOTIDE SEQUENCE [LARGE SCALE GENOMIC DNA]</scope>
    <source>
        <strain evidence="2 3">HYN0059</strain>
    </source>
</reference>
<dbReference type="PROSITE" id="PS51257">
    <property type="entry name" value="PROKAR_LIPOPROTEIN"/>
    <property type="match status" value="1"/>
</dbReference>
<evidence type="ECO:0000313" key="3">
    <source>
        <dbReference type="Proteomes" id="UP000244929"/>
    </source>
</evidence>
<feature type="chain" id="PRO_5015682545" description="Lipoprotein" evidence="1">
    <location>
        <begin position="24"/>
        <end position="277"/>
    </location>
</feature>
<dbReference type="KEGG" id="falb:HYN59_16015"/>
<evidence type="ECO:0000256" key="1">
    <source>
        <dbReference type="SAM" id="SignalP"/>
    </source>
</evidence>
<organism evidence="2 3">
    <name type="scientific">Flavobacterium album</name>
    <dbReference type="NCBI Taxonomy" id="2175091"/>
    <lineage>
        <taxon>Bacteria</taxon>
        <taxon>Pseudomonadati</taxon>
        <taxon>Bacteroidota</taxon>
        <taxon>Flavobacteriia</taxon>
        <taxon>Flavobacteriales</taxon>
        <taxon>Flavobacteriaceae</taxon>
        <taxon>Flavobacterium</taxon>
    </lineage>
</organism>
<dbReference type="Proteomes" id="UP000244929">
    <property type="component" value="Chromosome"/>
</dbReference>
<keyword evidence="3" id="KW-1185">Reference proteome</keyword>
<dbReference type="RefSeq" id="WP_108779243.1">
    <property type="nucleotide sequence ID" value="NZ_CP029186.1"/>
</dbReference>
<evidence type="ECO:0008006" key="4">
    <source>
        <dbReference type="Google" id="ProtNLM"/>
    </source>
</evidence>
<protein>
    <recommendedName>
        <fullName evidence="4">Lipoprotein</fullName>
    </recommendedName>
</protein>
<sequence>MKHLKKISACILLLALMSSCVNLKHVHDFSSSSLKSINEFEEINYGFEQICIDNCKNKDIKRLLLDDTSHCDCANEIKADEVTMLIYNVVVGYFDGLSKLSAEDLTNYKTDGLAKALGDAGAETEKVNAAAEISRITLKAVAGKYRSKKIKNYINEANSSIIVLIKALDFNVSNITGKLKLQQQSLKADYFSLIKDASLSGFEKRKVIEEYHSRLKEISLKIKKYETYSKSLKKVTEAHQKIKDNIDKFSAEEMKAMLNSYASDIKILTSEFNKLKN</sequence>
<accession>A0A2S1R1G9</accession>
<gene>
    <name evidence="2" type="ORF">HYN59_16015</name>
</gene>
<name>A0A2S1R1G9_9FLAO</name>